<protein>
    <recommendedName>
        <fullName evidence="4">Release factor glutamine methyltransferase</fullName>
        <shortName evidence="4">RF MTase</shortName>
        <ecNumber evidence="4">2.1.1.297</ecNumber>
    </recommendedName>
    <alternativeName>
        <fullName evidence="4">N5-glutamine methyltransferase PrmC</fullName>
    </alternativeName>
    <alternativeName>
        <fullName evidence="4">Protein-(glutamine-N5) MTase PrmC</fullName>
    </alternativeName>
    <alternativeName>
        <fullName evidence="4">Protein-glutamine N-methyltransferase PrmC</fullName>
    </alternativeName>
</protein>
<comment type="catalytic activity">
    <reaction evidence="4">
        <text>L-glutaminyl-[peptide chain release factor] + S-adenosyl-L-methionine = N(5)-methyl-L-glutaminyl-[peptide chain release factor] + S-adenosyl-L-homocysteine + H(+)</text>
        <dbReference type="Rhea" id="RHEA:42896"/>
        <dbReference type="Rhea" id="RHEA-COMP:10271"/>
        <dbReference type="Rhea" id="RHEA-COMP:10272"/>
        <dbReference type="ChEBI" id="CHEBI:15378"/>
        <dbReference type="ChEBI" id="CHEBI:30011"/>
        <dbReference type="ChEBI" id="CHEBI:57856"/>
        <dbReference type="ChEBI" id="CHEBI:59789"/>
        <dbReference type="ChEBI" id="CHEBI:61891"/>
        <dbReference type="EC" id="2.1.1.297"/>
    </reaction>
</comment>
<dbReference type="SUPFAM" id="SSF53335">
    <property type="entry name" value="S-adenosyl-L-methionine-dependent methyltransferases"/>
    <property type="match status" value="1"/>
</dbReference>
<reference evidence="7 8" key="1">
    <citation type="submission" date="2019-11" db="EMBL/GenBank/DDBJ databases">
        <authorList>
            <person name="Li X."/>
        </authorList>
    </citation>
    <scope>NUCLEOTIDE SEQUENCE [LARGE SCALE GENOMIC DNA]</scope>
    <source>
        <strain evidence="7 8">L9</strain>
    </source>
</reference>
<dbReference type="GO" id="GO:0003676">
    <property type="term" value="F:nucleic acid binding"/>
    <property type="evidence" value="ECO:0007669"/>
    <property type="project" value="InterPro"/>
</dbReference>
<comment type="similarity">
    <text evidence="4">Belongs to the protein N5-glutamine methyltransferase family. PrmC subfamily.</text>
</comment>
<gene>
    <name evidence="4 7" type="primary">prmC</name>
    <name evidence="7" type="ORF">GMD78_14810</name>
</gene>
<dbReference type="EC" id="2.1.1.297" evidence="4"/>
<dbReference type="NCBIfam" id="TIGR00536">
    <property type="entry name" value="hemK_fam"/>
    <property type="match status" value="1"/>
</dbReference>
<evidence type="ECO:0000256" key="1">
    <source>
        <dbReference type="ARBA" id="ARBA00022603"/>
    </source>
</evidence>
<dbReference type="GO" id="GO:0032259">
    <property type="term" value="P:methylation"/>
    <property type="evidence" value="ECO:0007669"/>
    <property type="project" value="UniProtKB-KW"/>
</dbReference>
<accession>A0A6N8FNJ2</accession>
<dbReference type="NCBIfam" id="TIGR03534">
    <property type="entry name" value="RF_mod_PrmC"/>
    <property type="match status" value="1"/>
</dbReference>
<feature type="binding site" evidence="4">
    <location>
        <position position="177"/>
    </location>
    <ligand>
        <name>S-adenosyl-L-methionine</name>
        <dbReference type="ChEBI" id="CHEBI:59789"/>
    </ligand>
</feature>
<dbReference type="Gene3D" id="1.10.8.10">
    <property type="entry name" value="DNA helicase RuvA subunit, C-terminal domain"/>
    <property type="match status" value="1"/>
</dbReference>
<dbReference type="PANTHER" id="PTHR18895">
    <property type="entry name" value="HEMK METHYLTRANSFERASE"/>
    <property type="match status" value="1"/>
</dbReference>
<feature type="binding site" evidence="4">
    <location>
        <position position="194"/>
    </location>
    <ligand>
        <name>S-adenosyl-L-methionine</name>
        <dbReference type="ChEBI" id="CHEBI:59789"/>
    </ligand>
</feature>
<evidence type="ECO:0000313" key="8">
    <source>
        <dbReference type="Proteomes" id="UP000469125"/>
    </source>
</evidence>
<keyword evidence="2 4" id="KW-0808">Transferase</keyword>
<evidence type="ECO:0000256" key="2">
    <source>
        <dbReference type="ARBA" id="ARBA00022679"/>
    </source>
</evidence>
<proteinExistence type="inferred from homology"/>
<dbReference type="Gene3D" id="3.40.50.150">
    <property type="entry name" value="Vaccinia Virus protein VP39"/>
    <property type="match status" value="1"/>
</dbReference>
<dbReference type="InterPro" id="IPR004556">
    <property type="entry name" value="HemK-like"/>
</dbReference>
<keyword evidence="1 4" id="KW-0489">Methyltransferase</keyword>
<dbReference type="InterPro" id="IPR019874">
    <property type="entry name" value="RF_methyltr_PrmC"/>
</dbReference>
<evidence type="ECO:0000256" key="3">
    <source>
        <dbReference type="ARBA" id="ARBA00022691"/>
    </source>
</evidence>
<dbReference type="CDD" id="cd02440">
    <property type="entry name" value="AdoMet_MTases"/>
    <property type="match status" value="1"/>
</dbReference>
<dbReference type="HAMAP" id="MF_02126">
    <property type="entry name" value="RF_methyltr_PrmC"/>
    <property type="match status" value="1"/>
</dbReference>
<keyword evidence="8" id="KW-1185">Reference proteome</keyword>
<dbReference type="InterPro" id="IPR025714">
    <property type="entry name" value="Methyltranfer_dom"/>
</dbReference>
<keyword evidence="3 4" id="KW-0949">S-adenosyl-L-methionine</keyword>
<dbReference type="InterPro" id="IPR029063">
    <property type="entry name" value="SAM-dependent_MTases_sf"/>
</dbReference>
<dbReference type="AlphaFoldDB" id="A0A6N8FNJ2"/>
<dbReference type="PANTHER" id="PTHR18895:SF74">
    <property type="entry name" value="MTRF1L RELEASE FACTOR GLUTAMINE METHYLTRANSFERASE"/>
    <property type="match status" value="1"/>
</dbReference>
<feature type="domain" description="Methyltransferase" evidence="5">
    <location>
        <begin position="121"/>
        <end position="247"/>
    </location>
</feature>
<dbReference type="Pfam" id="PF13847">
    <property type="entry name" value="Methyltransf_31"/>
    <property type="match status" value="1"/>
</dbReference>
<comment type="function">
    <text evidence="4">Methylates the class 1 translation termination release factors RF1/PrfA and RF2/PrfB on the glutamine residue of the universally conserved GGQ motif.</text>
</comment>
<feature type="binding site" evidence="4">
    <location>
        <begin position="194"/>
        <end position="197"/>
    </location>
    <ligand>
        <name>substrate</name>
    </ligand>
</feature>
<name>A0A6N8FNJ2_9BACI</name>
<organism evidence="7 8">
    <name type="scientific">Ornithinibacillus caprae</name>
    <dbReference type="NCBI Taxonomy" id="2678566"/>
    <lineage>
        <taxon>Bacteria</taxon>
        <taxon>Bacillati</taxon>
        <taxon>Bacillota</taxon>
        <taxon>Bacilli</taxon>
        <taxon>Bacillales</taxon>
        <taxon>Bacillaceae</taxon>
        <taxon>Ornithinibacillus</taxon>
    </lineage>
</organism>
<evidence type="ECO:0000313" key="7">
    <source>
        <dbReference type="EMBL" id="MUK89637.1"/>
    </source>
</evidence>
<sequence>MDNEMKQYEVLQWASLFLEKNNREPRVAELLLQHHLGMSRNEFYMHMRETVPALIRSKFEADIKEHAETGVPLQHIIGYETFYGRDFHVNEHVLVPRPETEELVQHVIQIAKSNSKSDHPITIVDVGTGSGIIAITLALELPNATVYATDISEEALAVAQRNAAQLQANVTFLQGDFLQPVIVQNIKTDIVVSNPPYIPRSDEESLSDTVKHFDPELALFADENGLAAYKKIISQLPSVINAEGAAVAFEIGHDQGEIVTLLLNKQFPKSKVDVLQDINGKDRMVVATDM</sequence>
<evidence type="ECO:0000259" key="6">
    <source>
        <dbReference type="Pfam" id="PF17827"/>
    </source>
</evidence>
<feature type="domain" description="Release factor glutamine methyltransferase N-terminal" evidence="6">
    <location>
        <begin position="9"/>
        <end position="78"/>
    </location>
</feature>
<feature type="binding site" evidence="4">
    <location>
        <begin position="127"/>
        <end position="131"/>
    </location>
    <ligand>
        <name>S-adenosyl-L-methionine</name>
        <dbReference type="ChEBI" id="CHEBI:59789"/>
    </ligand>
</feature>
<evidence type="ECO:0000259" key="5">
    <source>
        <dbReference type="Pfam" id="PF13847"/>
    </source>
</evidence>
<dbReference type="PROSITE" id="PS00092">
    <property type="entry name" value="N6_MTASE"/>
    <property type="match status" value="1"/>
</dbReference>
<dbReference type="InterPro" id="IPR050320">
    <property type="entry name" value="N5-glutamine_MTase"/>
</dbReference>
<comment type="caution">
    <text evidence="7">The sequence shown here is derived from an EMBL/GenBank/DDBJ whole genome shotgun (WGS) entry which is preliminary data.</text>
</comment>
<dbReference type="EMBL" id="WOCA01000013">
    <property type="protein sequence ID" value="MUK89637.1"/>
    <property type="molecule type" value="Genomic_DNA"/>
</dbReference>
<evidence type="ECO:0000256" key="4">
    <source>
        <dbReference type="HAMAP-Rule" id="MF_02126"/>
    </source>
</evidence>
<dbReference type="Pfam" id="PF17827">
    <property type="entry name" value="PrmC_N"/>
    <property type="match status" value="1"/>
</dbReference>
<dbReference type="InterPro" id="IPR002052">
    <property type="entry name" value="DNA_methylase_N6_adenine_CS"/>
</dbReference>
<dbReference type="Proteomes" id="UP000469125">
    <property type="component" value="Unassembled WGS sequence"/>
</dbReference>
<dbReference type="GO" id="GO:0102559">
    <property type="term" value="F:peptide chain release factor N(5)-glutamine methyltransferase activity"/>
    <property type="evidence" value="ECO:0007669"/>
    <property type="project" value="UniProtKB-EC"/>
</dbReference>
<dbReference type="InterPro" id="IPR040758">
    <property type="entry name" value="PrmC_N"/>
</dbReference>
<feature type="binding site" evidence="4">
    <location>
        <position position="150"/>
    </location>
    <ligand>
        <name>S-adenosyl-L-methionine</name>
        <dbReference type="ChEBI" id="CHEBI:59789"/>
    </ligand>
</feature>